<reference evidence="5" key="2">
    <citation type="submission" date="2023-05" db="EMBL/GenBank/DDBJ databases">
        <authorList>
            <consortium name="Lawrence Berkeley National Laboratory"/>
            <person name="Steindorff A."/>
            <person name="Hensen N."/>
            <person name="Bonometti L."/>
            <person name="Westerberg I."/>
            <person name="Brannstrom I.O."/>
            <person name="Guillou S."/>
            <person name="Cros-Aarteil S."/>
            <person name="Calhoun S."/>
            <person name="Haridas S."/>
            <person name="Kuo A."/>
            <person name="Mondo S."/>
            <person name="Pangilinan J."/>
            <person name="Riley R."/>
            <person name="Labutti K."/>
            <person name="Andreopoulos B."/>
            <person name="Lipzen A."/>
            <person name="Chen C."/>
            <person name="Yanf M."/>
            <person name="Daum C."/>
            <person name="Ng V."/>
            <person name="Clum A."/>
            <person name="Ohm R."/>
            <person name="Martin F."/>
            <person name="Silar P."/>
            <person name="Natvig D."/>
            <person name="Lalanne C."/>
            <person name="Gautier V."/>
            <person name="Ament-Velasquez S.L."/>
            <person name="Kruys A."/>
            <person name="Hutchinson M.I."/>
            <person name="Powell A.J."/>
            <person name="Barry K."/>
            <person name="Miller A.N."/>
            <person name="Grigoriev I.V."/>
            <person name="Debuchy R."/>
            <person name="Gladieux P."/>
            <person name="Thoren M.H."/>
            <person name="Johannesson H."/>
        </authorList>
    </citation>
    <scope>NUCLEOTIDE SEQUENCE</scope>
    <source>
        <strain evidence="5">CBS 103.79</strain>
    </source>
</reference>
<accession>A0AAN6MI06</accession>
<dbReference type="AlphaFoldDB" id="A0AAN6MI06"/>
<dbReference type="InterPro" id="IPR029058">
    <property type="entry name" value="AB_hydrolase_fold"/>
</dbReference>
<evidence type="ECO:0000256" key="1">
    <source>
        <dbReference type="ARBA" id="ARBA00010088"/>
    </source>
</evidence>
<dbReference type="Gene3D" id="3.40.50.1820">
    <property type="entry name" value="alpha/beta hydrolase"/>
    <property type="match status" value="1"/>
</dbReference>
<dbReference type="InterPro" id="IPR013595">
    <property type="entry name" value="Pept_S33_TAP-like_C"/>
</dbReference>
<evidence type="ECO:0000313" key="5">
    <source>
        <dbReference type="EMBL" id="KAK3900293.1"/>
    </source>
</evidence>
<feature type="transmembrane region" description="Helical" evidence="3">
    <location>
        <begin position="35"/>
        <end position="56"/>
    </location>
</feature>
<dbReference type="Proteomes" id="UP001303889">
    <property type="component" value="Unassembled WGS sequence"/>
</dbReference>
<dbReference type="PANTHER" id="PTHR43248">
    <property type="entry name" value="2-SUCCINYL-6-HYDROXY-2,4-CYCLOHEXADIENE-1-CARBOXYLATE SYNTHASE"/>
    <property type="match status" value="1"/>
</dbReference>
<reference evidence="5" key="1">
    <citation type="journal article" date="2023" name="Mol. Phylogenet. Evol.">
        <title>Genome-scale phylogeny and comparative genomics of the fungal order Sordariales.</title>
        <authorList>
            <person name="Hensen N."/>
            <person name="Bonometti L."/>
            <person name="Westerberg I."/>
            <person name="Brannstrom I.O."/>
            <person name="Guillou S."/>
            <person name="Cros-Aarteil S."/>
            <person name="Calhoun S."/>
            <person name="Haridas S."/>
            <person name="Kuo A."/>
            <person name="Mondo S."/>
            <person name="Pangilinan J."/>
            <person name="Riley R."/>
            <person name="LaButti K."/>
            <person name="Andreopoulos B."/>
            <person name="Lipzen A."/>
            <person name="Chen C."/>
            <person name="Yan M."/>
            <person name="Daum C."/>
            <person name="Ng V."/>
            <person name="Clum A."/>
            <person name="Steindorff A."/>
            <person name="Ohm R.A."/>
            <person name="Martin F."/>
            <person name="Silar P."/>
            <person name="Natvig D.O."/>
            <person name="Lalanne C."/>
            <person name="Gautier V."/>
            <person name="Ament-Velasquez S.L."/>
            <person name="Kruys A."/>
            <person name="Hutchinson M.I."/>
            <person name="Powell A.J."/>
            <person name="Barry K."/>
            <person name="Miller A.N."/>
            <person name="Grigoriev I.V."/>
            <person name="Debuchy R."/>
            <person name="Gladieux P."/>
            <person name="Hiltunen Thoren M."/>
            <person name="Johannesson H."/>
        </authorList>
    </citation>
    <scope>NUCLEOTIDE SEQUENCE</scope>
    <source>
        <strain evidence="5">CBS 103.79</strain>
    </source>
</reference>
<sequence>MDCERAPLLGHQNPLFDPSRAEKARAPPTAFRHRVVKLLLVAIFGNIFLILTLPYVRPYFPFQHHALHYPGERIEWAPCGTLADRALECATIPVPMDHFASDVSVNKVFTVPLLRMRSPNDTAINLLLNPGGPGGSGTSLVHRKGAAIAEVVGDGFHLLGFDPRGMNDSRPLATCYPTADARRDLADVRAKKLEEDSGELWAWTRNYVRACKDTMGEFAGYVNTPQTAADMNSILDAVGQQGLFYWGFSYGTLLGQTYATLFPERSERVIIDGVANQFDWYDALLDAEMLVDTDRVFDGFVDECVKAGKDRCALAGMASSKEALRDKLVVEINKLWDEPVPVYVNNTIYGVLDYWAVWGNGVFSALYRPAGWADLASNLAALLQGNATAAFLAYGMDKAWDSEGDGLNFVSLNDGASGPNRWQTNRTSLVSELLPFFNQSLFSDTELDFYFAKQAWAVPRTHSYVPKRGVKTARPLLLLSTTYDPVCPLVSARSAKDAFEGSQIVEVKGYGHCSLAVPSLCVANHVRTFLYEGRVPEEYTVCEADGTPYFAKPEDHAAFVASASRPVEEQRIMLAQQELARDSWLGPRRGW</sequence>
<dbReference type="PANTHER" id="PTHR43248:SF25">
    <property type="entry name" value="AB HYDROLASE-1 DOMAIN-CONTAINING PROTEIN-RELATED"/>
    <property type="match status" value="1"/>
</dbReference>
<dbReference type="Pfam" id="PF08386">
    <property type="entry name" value="Abhydrolase_4"/>
    <property type="match status" value="1"/>
</dbReference>
<evidence type="ECO:0000256" key="2">
    <source>
        <dbReference type="ARBA" id="ARBA00022801"/>
    </source>
</evidence>
<evidence type="ECO:0000313" key="6">
    <source>
        <dbReference type="Proteomes" id="UP001303889"/>
    </source>
</evidence>
<comment type="caution">
    <text evidence="5">The sequence shown here is derived from an EMBL/GenBank/DDBJ whole genome shotgun (WGS) entry which is preliminary data.</text>
</comment>
<organism evidence="5 6">
    <name type="scientific">Staphylotrichum tortipilum</name>
    <dbReference type="NCBI Taxonomy" id="2831512"/>
    <lineage>
        <taxon>Eukaryota</taxon>
        <taxon>Fungi</taxon>
        <taxon>Dikarya</taxon>
        <taxon>Ascomycota</taxon>
        <taxon>Pezizomycotina</taxon>
        <taxon>Sordariomycetes</taxon>
        <taxon>Sordariomycetidae</taxon>
        <taxon>Sordariales</taxon>
        <taxon>Chaetomiaceae</taxon>
        <taxon>Staphylotrichum</taxon>
    </lineage>
</organism>
<comment type="similarity">
    <text evidence="1">Belongs to the peptidase S33 family.</text>
</comment>
<name>A0AAN6MI06_9PEZI</name>
<proteinExistence type="inferred from homology"/>
<keyword evidence="3" id="KW-1133">Transmembrane helix</keyword>
<dbReference type="EMBL" id="MU855686">
    <property type="protein sequence ID" value="KAK3900293.1"/>
    <property type="molecule type" value="Genomic_DNA"/>
</dbReference>
<gene>
    <name evidence="5" type="ORF">C8A05DRAFT_45837</name>
</gene>
<evidence type="ECO:0000259" key="4">
    <source>
        <dbReference type="Pfam" id="PF08386"/>
    </source>
</evidence>
<dbReference type="SUPFAM" id="SSF53474">
    <property type="entry name" value="alpha/beta-Hydrolases"/>
    <property type="match status" value="1"/>
</dbReference>
<protein>
    <submittedName>
        <fullName evidence="5">Alpha/Beta hydrolase protein</fullName>
    </submittedName>
</protein>
<dbReference type="InterPro" id="IPR051601">
    <property type="entry name" value="Serine_prot/Carboxylest_S33"/>
</dbReference>
<keyword evidence="3" id="KW-0472">Membrane</keyword>
<feature type="domain" description="Peptidase S33 tripeptidyl aminopeptidase-like C-terminal" evidence="4">
    <location>
        <begin position="455"/>
        <end position="542"/>
    </location>
</feature>
<keyword evidence="2 5" id="KW-0378">Hydrolase</keyword>
<keyword evidence="3" id="KW-0812">Transmembrane</keyword>
<dbReference type="GO" id="GO:0016787">
    <property type="term" value="F:hydrolase activity"/>
    <property type="evidence" value="ECO:0007669"/>
    <property type="project" value="UniProtKB-KW"/>
</dbReference>
<keyword evidence="6" id="KW-1185">Reference proteome</keyword>
<evidence type="ECO:0000256" key="3">
    <source>
        <dbReference type="SAM" id="Phobius"/>
    </source>
</evidence>